<dbReference type="InterPro" id="IPR035979">
    <property type="entry name" value="RBD_domain_sf"/>
</dbReference>
<organism evidence="4 5">
    <name type="scientific">Streblomastix strix</name>
    <dbReference type="NCBI Taxonomy" id="222440"/>
    <lineage>
        <taxon>Eukaryota</taxon>
        <taxon>Metamonada</taxon>
        <taxon>Preaxostyla</taxon>
        <taxon>Oxymonadida</taxon>
        <taxon>Streblomastigidae</taxon>
        <taxon>Streblomastix</taxon>
    </lineage>
</organism>
<dbReference type="SUPFAM" id="SSF54928">
    <property type="entry name" value="RNA-binding domain, RBD"/>
    <property type="match status" value="1"/>
</dbReference>
<comment type="caution">
    <text evidence="4">The sequence shown here is derived from an EMBL/GenBank/DDBJ whole genome shotgun (WGS) entry which is preliminary data.</text>
</comment>
<dbReference type="GO" id="GO:0005634">
    <property type="term" value="C:nucleus"/>
    <property type="evidence" value="ECO:0007669"/>
    <property type="project" value="TreeGrafter"/>
</dbReference>
<dbReference type="PROSITE" id="PS50102">
    <property type="entry name" value="RRM"/>
    <property type="match status" value="1"/>
</dbReference>
<dbReference type="OrthoDB" id="439808at2759"/>
<keyword evidence="1 2" id="KW-0694">RNA-binding</keyword>
<evidence type="ECO:0000256" key="2">
    <source>
        <dbReference type="PROSITE-ProRule" id="PRU00176"/>
    </source>
</evidence>
<dbReference type="PANTHER" id="PTHR48025:SF1">
    <property type="entry name" value="RRM DOMAIN-CONTAINING PROTEIN"/>
    <property type="match status" value="1"/>
</dbReference>
<dbReference type="Gene3D" id="3.30.70.330">
    <property type="match status" value="1"/>
</dbReference>
<evidence type="ECO:0000256" key="1">
    <source>
        <dbReference type="ARBA" id="ARBA00022884"/>
    </source>
</evidence>
<dbReference type="EMBL" id="SNRW01019449">
    <property type="protein sequence ID" value="KAA6366369.1"/>
    <property type="molecule type" value="Genomic_DNA"/>
</dbReference>
<feature type="domain" description="RRM" evidence="3">
    <location>
        <begin position="3"/>
        <end position="79"/>
    </location>
</feature>
<proteinExistence type="predicted"/>
<dbReference type="Pfam" id="PF00076">
    <property type="entry name" value="RRM_1"/>
    <property type="match status" value="1"/>
</dbReference>
<reference evidence="4 5" key="1">
    <citation type="submission" date="2019-03" db="EMBL/GenBank/DDBJ databases">
        <title>Single cell metagenomics reveals metabolic interactions within the superorganism composed of flagellate Streblomastix strix and complex community of Bacteroidetes bacteria on its surface.</title>
        <authorList>
            <person name="Treitli S.C."/>
            <person name="Kolisko M."/>
            <person name="Husnik F."/>
            <person name="Keeling P."/>
            <person name="Hampl V."/>
        </authorList>
    </citation>
    <scope>NUCLEOTIDE SEQUENCE [LARGE SCALE GENOMIC DNA]</scope>
    <source>
        <strain evidence="4">ST1C</strain>
    </source>
</reference>
<dbReference type="InterPro" id="IPR000504">
    <property type="entry name" value="RRM_dom"/>
</dbReference>
<evidence type="ECO:0000259" key="3">
    <source>
        <dbReference type="PROSITE" id="PS50102"/>
    </source>
</evidence>
<accession>A0A5J4U7L5</accession>
<evidence type="ECO:0000313" key="5">
    <source>
        <dbReference type="Proteomes" id="UP000324800"/>
    </source>
</evidence>
<dbReference type="Proteomes" id="UP000324800">
    <property type="component" value="Unassembled WGS sequence"/>
</dbReference>
<dbReference type="InterPro" id="IPR012677">
    <property type="entry name" value="Nucleotide-bd_a/b_plait_sf"/>
</dbReference>
<dbReference type="PANTHER" id="PTHR48025">
    <property type="entry name" value="OS02G0815200 PROTEIN"/>
    <property type="match status" value="1"/>
</dbReference>
<sequence>MGIRLYVGNLNLSTSAETIGHLFETIGTVKSATIAAQNGSSLGYGYVWMSEYETAQRAQQQLNKHELEGNRIEVKLASKMNWDEWHQWWVTGLRDQQDIIHKYFDNQSREEISQQIRDIVSSVKLSNSEKAEQLVSMYELLEDTQAHCVLKILNLETLKAIIKCVLNCNTDIEFVILDILELAAERVQTNEKTIGKLLNFI</sequence>
<name>A0A5J4U7L5_9EUKA</name>
<evidence type="ECO:0000313" key="4">
    <source>
        <dbReference type="EMBL" id="KAA6366369.1"/>
    </source>
</evidence>
<gene>
    <name evidence="4" type="ORF">EZS28_038104</name>
</gene>
<dbReference type="InterPro" id="IPR050502">
    <property type="entry name" value="Euk_RNA-bind_prot"/>
</dbReference>
<dbReference type="AlphaFoldDB" id="A0A5J4U7L5"/>
<dbReference type="SMART" id="SM00360">
    <property type="entry name" value="RRM"/>
    <property type="match status" value="1"/>
</dbReference>
<protein>
    <recommendedName>
        <fullName evidence="3">RRM domain-containing protein</fullName>
    </recommendedName>
</protein>
<dbReference type="GO" id="GO:0003729">
    <property type="term" value="F:mRNA binding"/>
    <property type="evidence" value="ECO:0007669"/>
    <property type="project" value="TreeGrafter"/>
</dbReference>